<gene>
    <name evidence="2" type="ORF">M378DRAFT_18300</name>
</gene>
<keyword evidence="3" id="KW-1185">Reference proteome</keyword>
<evidence type="ECO:0000313" key="3">
    <source>
        <dbReference type="Proteomes" id="UP000054549"/>
    </source>
</evidence>
<protein>
    <submittedName>
        <fullName evidence="2">Uncharacterized protein</fullName>
    </submittedName>
</protein>
<dbReference type="InParanoid" id="A0A0C2RXL5"/>
<name>A0A0C2RXL5_AMAMK</name>
<evidence type="ECO:0000256" key="1">
    <source>
        <dbReference type="SAM" id="MobiDB-lite"/>
    </source>
</evidence>
<sequence>MGPEAKTTGESTSDVAKDSMSGCTHVEGAYSDSDTKVSRTSLSDFTNAVEKLESSGSNWVIFHKRFKIAVKQKKVWGHFDGTSIKPEKPVVTGKSSVDEMAAYKRRLNAWEEREDLAMYLLTQKLPDSTFTKYMRKETVAEMWETISQEFTEKSMLMRSYLHSEFMAMRYEKGADLRAEFDRRLAKTIIARS</sequence>
<dbReference type="AlphaFoldDB" id="A0A0C2RXL5"/>
<accession>A0A0C2RXL5</accession>
<reference evidence="2 3" key="1">
    <citation type="submission" date="2014-04" db="EMBL/GenBank/DDBJ databases">
        <title>Evolutionary Origins and Diversification of the Mycorrhizal Mutualists.</title>
        <authorList>
            <consortium name="DOE Joint Genome Institute"/>
            <consortium name="Mycorrhizal Genomics Consortium"/>
            <person name="Kohler A."/>
            <person name="Kuo A."/>
            <person name="Nagy L.G."/>
            <person name="Floudas D."/>
            <person name="Copeland A."/>
            <person name="Barry K.W."/>
            <person name="Cichocki N."/>
            <person name="Veneault-Fourrey C."/>
            <person name="LaButti K."/>
            <person name="Lindquist E.A."/>
            <person name="Lipzen A."/>
            <person name="Lundell T."/>
            <person name="Morin E."/>
            <person name="Murat C."/>
            <person name="Riley R."/>
            <person name="Ohm R."/>
            <person name="Sun H."/>
            <person name="Tunlid A."/>
            <person name="Henrissat B."/>
            <person name="Grigoriev I.V."/>
            <person name="Hibbett D.S."/>
            <person name="Martin F."/>
        </authorList>
    </citation>
    <scope>NUCLEOTIDE SEQUENCE [LARGE SCALE GENOMIC DNA]</scope>
    <source>
        <strain evidence="2 3">Koide BX008</strain>
    </source>
</reference>
<dbReference type="EMBL" id="KN818576">
    <property type="protein sequence ID" value="KIL55045.1"/>
    <property type="molecule type" value="Genomic_DNA"/>
</dbReference>
<proteinExistence type="predicted"/>
<dbReference type="OrthoDB" id="2961186at2759"/>
<feature type="region of interest" description="Disordered" evidence="1">
    <location>
        <begin position="1"/>
        <end position="34"/>
    </location>
</feature>
<organism evidence="2 3">
    <name type="scientific">Amanita muscaria (strain Koide BX008)</name>
    <dbReference type="NCBI Taxonomy" id="946122"/>
    <lineage>
        <taxon>Eukaryota</taxon>
        <taxon>Fungi</taxon>
        <taxon>Dikarya</taxon>
        <taxon>Basidiomycota</taxon>
        <taxon>Agaricomycotina</taxon>
        <taxon>Agaricomycetes</taxon>
        <taxon>Agaricomycetidae</taxon>
        <taxon>Agaricales</taxon>
        <taxon>Pluteineae</taxon>
        <taxon>Amanitaceae</taxon>
        <taxon>Amanita</taxon>
    </lineage>
</organism>
<dbReference type="HOGENOM" id="CLU_078575_1_1_1"/>
<dbReference type="Proteomes" id="UP000054549">
    <property type="component" value="Unassembled WGS sequence"/>
</dbReference>
<dbReference type="Pfam" id="PF14223">
    <property type="entry name" value="Retrotran_gag_2"/>
    <property type="match status" value="1"/>
</dbReference>
<evidence type="ECO:0000313" key="2">
    <source>
        <dbReference type="EMBL" id="KIL55045.1"/>
    </source>
</evidence>